<feature type="transmembrane region" description="Helical" evidence="6">
    <location>
        <begin position="148"/>
        <end position="167"/>
    </location>
</feature>
<evidence type="ECO:0000256" key="6">
    <source>
        <dbReference type="RuleBase" id="RU366058"/>
    </source>
</evidence>
<dbReference type="PANTHER" id="PTHR12677:SF59">
    <property type="entry name" value="GOLGI APPARATUS MEMBRANE PROTEIN TVP38-RELATED"/>
    <property type="match status" value="1"/>
</dbReference>
<protein>
    <recommendedName>
        <fullName evidence="6">TVP38/TMEM64 family membrane protein</fullName>
    </recommendedName>
</protein>
<keyword evidence="5 6" id="KW-0472">Membrane</keyword>
<evidence type="ECO:0000259" key="7">
    <source>
        <dbReference type="Pfam" id="PF09335"/>
    </source>
</evidence>
<keyword evidence="3 6" id="KW-0812">Transmembrane</keyword>
<proteinExistence type="inferred from homology"/>
<evidence type="ECO:0000313" key="8">
    <source>
        <dbReference type="EMBL" id="BBB92090.1"/>
    </source>
</evidence>
<accession>A0A348ALZ2</accession>
<sequence length="231" mass="25785">METKIRRQESRRVMVVLCLAAVVVIAYLMAPAFFKRLFSLLIVGDVLGSIEFIRSFGPYAMIVSFFIIVFINATGVLPNIFMLAVNGIIFGVALGTFISWLAESVGVILGFLLMRYIFRDYAQSLIVRSNALKSVDEFSCRSGFKIMLIARAVPYIPSGLITALGAISCIKLKDYALATFIGKIPSAYIEVTMGHDLFSYQEHIARLALLLLISGASYLAFLWYKKKRHSR</sequence>
<reference evidence="8 9" key="1">
    <citation type="journal article" date="2018" name="Int. J. Syst. Evol. Microbiol.">
        <title>Methylomusa anaerophila gen. nov., sp. nov., an anaerobic methanol-utilizing bacterium isolated from a microbial fuel cell.</title>
        <authorList>
            <person name="Amano N."/>
            <person name="Yamamuro A."/>
            <person name="Miyahara M."/>
            <person name="Kouzuma A."/>
            <person name="Abe T."/>
            <person name="Watanabe K."/>
        </authorList>
    </citation>
    <scope>NUCLEOTIDE SEQUENCE [LARGE SCALE GENOMIC DNA]</scope>
    <source>
        <strain evidence="8 9">MMFC1</strain>
    </source>
</reference>
<evidence type="ECO:0000256" key="5">
    <source>
        <dbReference type="ARBA" id="ARBA00023136"/>
    </source>
</evidence>
<dbReference type="EMBL" id="AP018449">
    <property type="protein sequence ID" value="BBB92090.1"/>
    <property type="molecule type" value="Genomic_DNA"/>
</dbReference>
<dbReference type="InterPro" id="IPR032816">
    <property type="entry name" value="VTT_dom"/>
</dbReference>
<feature type="transmembrane region" description="Helical" evidence="6">
    <location>
        <begin position="12"/>
        <end position="30"/>
    </location>
</feature>
<evidence type="ECO:0000256" key="1">
    <source>
        <dbReference type="ARBA" id="ARBA00004651"/>
    </source>
</evidence>
<dbReference type="RefSeq" id="WP_158618775.1">
    <property type="nucleotide sequence ID" value="NZ_AP018449.1"/>
</dbReference>
<dbReference type="InterPro" id="IPR015414">
    <property type="entry name" value="TMEM64"/>
</dbReference>
<dbReference type="KEGG" id="mana:MAMMFC1_02775"/>
<dbReference type="GO" id="GO:0005886">
    <property type="term" value="C:plasma membrane"/>
    <property type="evidence" value="ECO:0007669"/>
    <property type="project" value="UniProtKB-SubCell"/>
</dbReference>
<keyword evidence="2 6" id="KW-1003">Cell membrane</keyword>
<dbReference type="PANTHER" id="PTHR12677">
    <property type="entry name" value="GOLGI APPARATUS MEMBRANE PROTEIN TVP38-RELATED"/>
    <property type="match status" value="1"/>
</dbReference>
<comment type="similarity">
    <text evidence="6">Belongs to the TVP38/TMEM64 family.</text>
</comment>
<dbReference type="Pfam" id="PF09335">
    <property type="entry name" value="VTT_dom"/>
    <property type="match status" value="1"/>
</dbReference>
<comment type="subcellular location">
    <subcellularLocation>
        <location evidence="1 6">Cell membrane</location>
        <topology evidence="1 6">Multi-pass membrane protein</topology>
    </subcellularLocation>
</comment>
<keyword evidence="4 6" id="KW-1133">Transmembrane helix</keyword>
<organism evidence="8 9">
    <name type="scientific">Methylomusa anaerophila</name>
    <dbReference type="NCBI Taxonomy" id="1930071"/>
    <lineage>
        <taxon>Bacteria</taxon>
        <taxon>Bacillati</taxon>
        <taxon>Bacillota</taxon>
        <taxon>Negativicutes</taxon>
        <taxon>Selenomonadales</taxon>
        <taxon>Sporomusaceae</taxon>
        <taxon>Methylomusa</taxon>
    </lineage>
</organism>
<dbReference type="OrthoDB" id="3034435at2"/>
<feature type="transmembrane region" description="Helical" evidence="6">
    <location>
        <begin position="60"/>
        <end position="82"/>
    </location>
</feature>
<evidence type="ECO:0000256" key="4">
    <source>
        <dbReference type="ARBA" id="ARBA00022989"/>
    </source>
</evidence>
<gene>
    <name evidence="8" type="primary">ydjZ_1</name>
    <name evidence="8" type="ORF">MAMMFC1_02775</name>
</gene>
<feature type="domain" description="VTT" evidence="7">
    <location>
        <begin position="78"/>
        <end position="195"/>
    </location>
</feature>
<evidence type="ECO:0000256" key="3">
    <source>
        <dbReference type="ARBA" id="ARBA00022692"/>
    </source>
</evidence>
<dbReference type="Proteomes" id="UP000276437">
    <property type="component" value="Chromosome"/>
</dbReference>
<feature type="transmembrane region" description="Helical" evidence="6">
    <location>
        <begin position="88"/>
        <end position="114"/>
    </location>
</feature>
<keyword evidence="9" id="KW-1185">Reference proteome</keyword>
<feature type="transmembrane region" description="Helical" evidence="6">
    <location>
        <begin position="203"/>
        <end position="224"/>
    </location>
</feature>
<name>A0A348ALZ2_9FIRM</name>
<evidence type="ECO:0000256" key="2">
    <source>
        <dbReference type="ARBA" id="ARBA00022475"/>
    </source>
</evidence>
<dbReference type="AlphaFoldDB" id="A0A348ALZ2"/>
<evidence type="ECO:0000313" key="9">
    <source>
        <dbReference type="Proteomes" id="UP000276437"/>
    </source>
</evidence>